<dbReference type="SUPFAM" id="SSF48403">
    <property type="entry name" value="Ankyrin repeat"/>
    <property type="match status" value="2"/>
</dbReference>
<gene>
    <name evidence="4" type="ORF">TVAG_463720</name>
</gene>
<evidence type="ECO:0000256" key="2">
    <source>
        <dbReference type="ARBA" id="ARBA00023043"/>
    </source>
</evidence>
<dbReference type="AlphaFoldDB" id="A2E225"/>
<dbReference type="PROSITE" id="PS50088">
    <property type="entry name" value="ANK_REPEAT"/>
    <property type="match status" value="4"/>
</dbReference>
<protein>
    <submittedName>
        <fullName evidence="4">Uncharacterized protein</fullName>
    </submittedName>
</protein>
<dbReference type="Pfam" id="PF12796">
    <property type="entry name" value="Ank_2"/>
    <property type="match status" value="2"/>
</dbReference>
<sequence length="437" mass="49496">METLVQYANESSIPSLVNAIIIDDVKAFHLVLSSLKDADKLEITFKQNPNFPLEVLASKPPIICVCALFGAIQCLTYLKFLKWNINTQDSKKKTPIMFSIAGGRHDVFEYLIKLGADTNNTDFYGANILHYAVKYNILSITQYIVENNLVDINKQTTRGASPLMWCAQFGDPSTMDYLTNHGSDPNMKTSGGWGLIHYAASTNNIENLKYLISKGFDVNQQINNHSTPLSMAIRENSLESVIILIENGASLKLEENNVDSIFSYAAINNNTEMMNLLLEKTEIEVTIKDIIQIFDYLCQKQTIIANKSNKKDPKPSVETLSNLFSLIVSKFTNEEIKQIELEKYIYSLIVRKLDMQLITLFADFFDINWDFQNPDDTSKSFFLCAAIVEYLDCMDFLKSKGCNIYRKDCYGVNAVSHAQQNAKEKVKAKLRNYGVPF</sequence>
<dbReference type="VEuPathDB" id="TrichDB:TVAG_463720"/>
<evidence type="ECO:0000256" key="3">
    <source>
        <dbReference type="PROSITE-ProRule" id="PRU00023"/>
    </source>
</evidence>
<dbReference type="InterPro" id="IPR002110">
    <property type="entry name" value="Ankyrin_rpt"/>
</dbReference>
<dbReference type="InParanoid" id="A2E225"/>
<dbReference type="Gene3D" id="1.25.40.20">
    <property type="entry name" value="Ankyrin repeat-containing domain"/>
    <property type="match status" value="2"/>
</dbReference>
<evidence type="ECO:0000256" key="1">
    <source>
        <dbReference type="ARBA" id="ARBA00022737"/>
    </source>
</evidence>
<dbReference type="eggNOG" id="KOG1082">
    <property type="taxonomic scope" value="Eukaryota"/>
</dbReference>
<reference evidence="4" key="1">
    <citation type="submission" date="2006-10" db="EMBL/GenBank/DDBJ databases">
        <authorList>
            <person name="Amadeo P."/>
            <person name="Zhao Q."/>
            <person name="Wortman J."/>
            <person name="Fraser-Liggett C."/>
            <person name="Carlton J."/>
        </authorList>
    </citation>
    <scope>NUCLEOTIDE SEQUENCE</scope>
    <source>
        <strain evidence="4">G3</strain>
    </source>
</reference>
<feature type="repeat" description="ANK" evidence="3">
    <location>
        <begin position="91"/>
        <end position="123"/>
    </location>
</feature>
<name>A2E225_TRIV3</name>
<dbReference type="VEuPathDB" id="TrichDB:TVAGG3_1049130"/>
<dbReference type="InterPro" id="IPR051165">
    <property type="entry name" value="Multifunctional_ANK_Repeat"/>
</dbReference>
<dbReference type="EMBL" id="DS113288">
    <property type="protein sequence ID" value="EAY13239.1"/>
    <property type="molecule type" value="Genomic_DNA"/>
</dbReference>
<dbReference type="STRING" id="5722.A2E225"/>
<dbReference type="InterPro" id="IPR036770">
    <property type="entry name" value="Ankyrin_rpt-contain_sf"/>
</dbReference>
<feature type="repeat" description="ANK" evidence="3">
    <location>
        <begin position="158"/>
        <end position="190"/>
    </location>
</feature>
<dbReference type="OrthoDB" id="341259at2759"/>
<dbReference type="SMART" id="SM00248">
    <property type="entry name" value="ANK"/>
    <property type="match status" value="7"/>
</dbReference>
<accession>A2E225</accession>
<evidence type="ECO:0000313" key="4">
    <source>
        <dbReference type="EMBL" id="EAY13239.1"/>
    </source>
</evidence>
<organism evidence="4 5">
    <name type="scientific">Trichomonas vaginalis (strain ATCC PRA-98 / G3)</name>
    <dbReference type="NCBI Taxonomy" id="412133"/>
    <lineage>
        <taxon>Eukaryota</taxon>
        <taxon>Metamonada</taxon>
        <taxon>Parabasalia</taxon>
        <taxon>Trichomonadida</taxon>
        <taxon>Trichomonadidae</taxon>
        <taxon>Trichomonas</taxon>
    </lineage>
</organism>
<keyword evidence="2 3" id="KW-0040">ANK repeat</keyword>
<keyword evidence="5" id="KW-1185">Reference proteome</keyword>
<dbReference type="RefSeq" id="XP_001325462.1">
    <property type="nucleotide sequence ID" value="XM_001325427.1"/>
</dbReference>
<evidence type="ECO:0000313" key="5">
    <source>
        <dbReference type="Proteomes" id="UP000001542"/>
    </source>
</evidence>
<feature type="repeat" description="ANK" evidence="3">
    <location>
        <begin position="224"/>
        <end position="256"/>
    </location>
</feature>
<dbReference type="PANTHER" id="PTHR24123:SF33">
    <property type="entry name" value="PROTEIN HOS4"/>
    <property type="match status" value="1"/>
</dbReference>
<keyword evidence="1" id="KW-0677">Repeat</keyword>
<dbReference type="PROSITE" id="PS50297">
    <property type="entry name" value="ANK_REP_REGION"/>
    <property type="match status" value="3"/>
</dbReference>
<dbReference type="KEGG" id="tva:4771215"/>
<dbReference type="Proteomes" id="UP000001542">
    <property type="component" value="Unassembled WGS sequence"/>
</dbReference>
<reference evidence="4" key="2">
    <citation type="journal article" date="2007" name="Science">
        <title>Draft genome sequence of the sexually transmitted pathogen Trichomonas vaginalis.</title>
        <authorList>
            <person name="Carlton J.M."/>
            <person name="Hirt R.P."/>
            <person name="Silva J.C."/>
            <person name="Delcher A.L."/>
            <person name="Schatz M."/>
            <person name="Zhao Q."/>
            <person name="Wortman J.R."/>
            <person name="Bidwell S.L."/>
            <person name="Alsmark U.C.M."/>
            <person name="Besteiro S."/>
            <person name="Sicheritz-Ponten T."/>
            <person name="Noel C.J."/>
            <person name="Dacks J.B."/>
            <person name="Foster P.G."/>
            <person name="Simillion C."/>
            <person name="Van de Peer Y."/>
            <person name="Miranda-Saavedra D."/>
            <person name="Barton G.J."/>
            <person name="Westrop G.D."/>
            <person name="Mueller S."/>
            <person name="Dessi D."/>
            <person name="Fiori P.L."/>
            <person name="Ren Q."/>
            <person name="Paulsen I."/>
            <person name="Zhang H."/>
            <person name="Bastida-Corcuera F.D."/>
            <person name="Simoes-Barbosa A."/>
            <person name="Brown M.T."/>
            <person name="Hayes R.D."/>
            <person name="Mukherjee M."/>
            <person name="Okumura C.Y."/>
            <person name="Schneider R."/>
            <person name="Smith A.J."/>
            <person name="Vanacova S."/>
            <person name="Villalvazo M."/>
            <person name="Haas B.J."/>
            <person name="Pertea M."/>
            <person name="Feldblyum T.V."/>
            <person name="Utterback T.R."/>
            <person name="Shu C.L."/>
            <person name="Osoegawa K."/>
            <person name="de Jong P.J."/>
            <person name="Hrdy I."/>
            <person name="Horvathova L."/>
            <person name="Zubacova Z."/>
            <person name="Dolezal P."/>
            <person name="Malik S.B."/>
            <person name="Logsdon J.M. Jr."/>
            <person name="Henze K."/>
            <person name="Gupta A."/>
            <person name="Wang C.C."/>
            <person name="Dunne R.L."/>
            <person name="Upcroft J.A."/>
            <person name="Upcroft P."/>
            <person name="White O."/>
            <person name="Salzberg S.L."/>
            <person name="Tang P."/>
            <person name="Chiu C.-H."/>
            <person name="Lee Y.-S."/>
            <person name="Embley T.M."/>
            <person name="Coombs G.H."/>
            <person name="Mottram J.C."/>
            <person name="Tachezy J."/>
            <person name="Fraser-Liggett C.M."/>
            <person name="Johnson P.J."/>
        </authorList>
    </citation>
    <scope>NUCLEOTIDE SEQUENCE [LARGE SCALE GENOMIC DNA]</scope>
    <source>
        <strain evidence="4">G3</strain>
    </source>
</reference>
<feature type="repeat" description="ANK" evidence="3">
    <location>
        <begin position="191"/>
        <end position="223"/>
    </location>
</feature>
<dbReference type="SMR" id="A2E225"/>
<dbReference type="PANTHER" id="PTHR24123">
    <property type="entry name" value="ANKYRIN REPEAT-CONTAINING"/>
    <property type="match status" value="1"/>
</dbReference>
<proteinExistence type="predicted"/>